<dbReference type="SMART" id="SM00382">
    <property type="entry name" value="AAA"/>
    <property type="match status" value="1"/>
</dbReference>
<dbReference type="GO" id="GO:0005524">
    <property type="term" value="F:ATP binding"/>
    <property type="evidence" value="ECO:0007669"/>
    <property type="project" value="UniProtKB-KW"/>
</dbReference>
<accession>A0A1H2STL1</accession>
<dbReference type="CDD" id="cd03257">
    <property type="entry name" value="ABC_NikE_OppD_transporters"/>
    <property type="match status" value="1"/>
</dbReference>
<comment type="subcellular location">
    <subcellularLocation>
        <location evidence="1">Cell membrane</location>
        <topology evidence="1">Peripheral membrane protein</topology>
    </subcellularLocation>
</comment>
<dbReference type="EMBL" id="FNOJ01000004">
    <property type="protein sequence ID" value="SDW34369.1"/>
    <property type="molecule type" value="Genomic_DNA"/>
</dbReference>
<keyword evidence="10" id="KW-1185">Reference proteome</keyword>
<sequence length="348" mass="38425">MADFVVEARTDFSNDVSKQPVLEVRDLVVRFERADGVVHAVNGVDFAVRPGEWLGIIGESGSGKSVTLMSILGLLGEGGRVIRGNAWFNGVDLVQLSDRQLRTVRGKDIGVVFQNLAEGFNPYLPIGSQIAEVLVNHRLCTRRTAHRRVIEFMHELGIADAKARFQQYPHELSGGMRQRAMIASAIVSEPKVIFADEPTTALDSTVQMQVLALLTDICRKRGTAVVMVTHDLGVAAHTCDRIVVMYGGVVMEEAPIDEFLQFPTHPYTLGLRAASFDPEQPDRPLRPIPGVAPVLLEAPRGCPFAPRCHMATTVCRERLPALRQTRPEHRVACHHVQGENEHEPYPIP</sequence>
<evidence type="ECO:0000313" key="9">
    <source>
        <dbReference type="EMBL" id="SDW34369.1"/>
    </source>
</evidence>
<keyword evidence="7" id="KW-0472">Membrane</keyword>
<dbReference type="FunFam" id="3.40.50.300:FF:000016">
    <property type="entry name" value="Oligopeptide ABC transporter ATP-binding component"/>
    <property type="match status" value="1"/>
</dbReference>
<dbReference type="Proteomes" id="UP000182589">
    <property type="component" value="Unassembled WGS sequence"/>
</dbReference>
<evidence type="ECO:0000259" key="8">
    <source>
        <dbReference type="PROSITE" id="PS50893"/>
    </source>
</evidence>
<dbReference type="InterPro" id="IPR003593">
    <property type="entry name" value="AAA+_ATPase"/>
</dbReference>
<keyword evidence="6 9" id="KW-0067">ATP-binding</keyword>
<evidence type="ECO:0000256" key="7">
    <source>
        <dbReference type="ARBA" id="ARBA00023136"/>
    </source>
</evidence>
<dbReference type="GO" id="GO:0005886">
    <property type="term" value="C:plasma membrane"/>
    <property type="evidence" value="ECO:0007669"/>
    <property type="project" value="UniProtKB-SubCell"/>
</dbReference>
<keyword evidence="4" id="KW-1003">Cell membrane</keyword>
<evidence type="ECO:0000256" key="5">
    <source>
        <dbReference type="ARBA" id="ARBA00022741"/>
    </source>
</evidence>
<gene>
    <name evidence="9" type="ORF">SAMN04489725_104209</name>
</gene>
<dbReference type="Gene3D" id="3.40.50.300">
    <property type="entry name" value="P-loop containing nucleotide triphosphate hydrolases"/>
    <property type="match status" value="1"/>
</dbReference>
<feature type="domain" description="ABC transporter" evidence="8">
    <location>
        <begin position="22"/>
        <end position="272"/>
    </location>
</feature>
<dbReference type="InterPro" id="IPR050388">
    <property type="entry name" value="ABC_Ni/Peptide_Import"/>
</dbReference>
<evidence type="ECO:0000256" key="2">
    <source>
        <dbReference type="ARBA" id="ARBA00005417"/>
    </source>
</evidence>
<dbReference type="AlphaFoldDB" id="A0A1H2STL1"/>
<protein>
    <submittedName>
        <fullName evidence="9">Peptide/nickel transport system ATP-binding protein</fullName>
    </submittedName>
</protein>
<keyword evidence="3" id="KW-0813">Transport</keyword>
<organism evidence="9 10">
    <name type="scientific">Alicyclobacillus hesperidum</name>
    <dbReference type="NCBI Taxonomy" id="89784"/>
    <lineage>
        <taxon>Bacteria</taxon>
        <taxon>Bacillati</taxon>
        <taxon>Bacillota</taxon>
        <taxon>Bacilli</taxon>
        <taxon>Bacillales</taxon>
        <taxon>Alicyclobacillaceae</taxon>
        <taxon>Alicyclobacillus</taxon>
    </lineage>
</organism>
<evidence type="ECO:0000256" key="6">
    <source>
        <dbReference type="ARBA" id="ARBA00022840"/>
    </source>
</evidence>
<evidence type="ECO:0000256" key="1">
    <source>
        <dbReference type="ARBA" id="ARBA00004202"/>
    </source>
</evidence>
<dbReference type="PANTHER" id="PTHR43297">
    <property type="entry name" value="OLIGOPEPTIDE TRANSPORT ATP-BINDING PROTEIN APPD"/>
    <property type="match status" value="1"/>
</dbReference>
<dbReference type="GO" id="GO:0015833">
    <property type="term" value="P:peptide transport"/>
    <property type="evidence" value="ECO:0007669"/>
    <property type="project" value="InterPro"/>
</dbReference>
<dbReference type="SUPFAM" id="SSF52540">
    <property type="entry name" value="P-loop containing nucleoside triphosphate hydrolases"/>
    <property type="match status" value="1"/>
</dbReference>
<dbReference type="Pfam" id="PF00005">
    <property type="entry name" value="ABC_tran"/>
    <property type="match status" value="1"/>
</dbReference>
<evidence type="ECO:0000313" key="10">
    <source>
        <dbReference type="Proteomes" id="UP000182589"/>
    </source>
</evidence>
<keyword evidence="5" id="KW-0547">Nucleotide-binding</keyword>
<evidence type="ECO:0000256" key="3">
    <source>
        <dbReference type="ARBA" id="ARBA00022448"/>
    </source>
</evidence>
<dbReference type="NCBIfam" id="TIGR01727">
    <property type="entry name" value="oligo_HPY"/>
    <property type="match status" value="1"/>
</dbReference>
<reference evidence="10" key="1">
    <citation type="submission" date="2016-10" db="EMBL/GenBank/DDBJ databases">
        <authorList>
            <person name="Varghese N."/>
        </authorList>
    </citation>
    <scope>NUCLEOTIDE SEQUENCE [LARGE SCALE GENOMIC DNA]</scope>
    <source>
        <strain evidence="10">DSM 12489</strain>
    </source>
</reference>
<dbReference type="InterPro" id="IPR027417">
    <property type="entry name" value="P-loop_NTPase"/>
</dbReference>
<comment type="similarity">
    <text evidence="2">Belongs to the ABC transporter superfamily.</text>
</comment>
<dbReference type="InterPro" id="IPR013563">
    <property type="entry name" value="Oligopep_ABC_C"/>
</dbReference>
<evidence type="ECO:0000256" key="4">
    <source>
        <dbReference type="ARBA" id="ARBA00022475"/>
    </source>
</evidence>
<dbReference type="RefSeq" id="WP_074692422.1">
    <property type="nucleotide sequence ID" value="NZ_FNOJ01000004.1"/>
</dbReference>
<dbReference type="GO" id="GO:0016887">
    <property type="term" value="F:ATP hydrolysis activity"/>
    <property type="evidence" value="ECO:0007669"/>
    <property type="project" value="InterPro"/>
</dbReference>
<dbReference type="InterPro" id="IPR003439">
    <property type="entry name" value="ABC_transporter-like_ATP-bd"/>
</dbReference>
<dbReference type="PANTHER" id="PTHR43297:SF2">
    <property type="entry name" value="DIPEPTIDE TRANSPORT ATP-BINDING PROTEIN DPPD"/>
    <property type="match status" value="1"/>
</dbReference>
<dbReference type="PROSITE" id="PS00211">
    <property type="entry name" value="ABC_TRANSPORTER_1"/>
    <property type="match status" value="1"/>
</dbReference>
<dbReference type="STRING" id="89784.SAMN04489725_104209"/>
<dbReference type="PROSITE" id="PS50893">
    <property type="entry name" value="ABC_TRANSPORTER_2"/>
    <property type="match status" value="1"/>
</dbReference>
<dbReference type="Pfam" id="PF08352">
    <property type="entry name" value="oligo_HPY"/>
    <property type="match status" value="1"/>
</dbReference>
<name>A0A1H2STL1_9BACL</name>
<proteinExistence type="inferred from homology"/>
<dbReference type="InterPro" id="IPR017871">
    <property type="entry name" value="ABC_transporter-like_CS"/>
</dbReference>